<sequence>MRSFEPATGSAYVHLQQVDGPPRVHLDVEVEDAAAGVGRAVALGATHVAAHDRWQTMHSPGGLPFCFVPATGSEVPAPVTWPDGHRSRMAGAGVRREVARRESPLQLLFQRLEDEEGRVRAHLDHGTDDRDAEVRRLVGLGAEAGATGGGWQVLRDPADLAFCVTDNSPSIEVPRDLS</sequence>
<feature type="domain" description="Glyoxalase-like" evidence="1">
    <location>
        <begin position="7"/>
        <end position="68"/>
    </location>
</feature>
<accession>A0ABW2N7L7</accession>
<dbReference type="RefSeq" id="WP_255892588.1">
    <property type="nucleotide sequence ID" value="NZ_JAFMZM010000006.1"/>
</dbReference>
<organism evidence="2 3">
    <name type="scientific">Nocardioides astragali</name>
    <dbReference type="NCBI Taxonomy" id="1776736"/>
    <lineage>
        <taxon>Bacteria</taxon>
        <taxon>Bacillati</taxon>
        <taxon>Actinomycetota</taxon>
        <taxon>Actinomycetes</taxon>
        <taxon>Propionibacteriales</taxon>
        <taxon>Nocardioidaceae</taxon>
        <taxon>Nocardioides</taxon>
    </lineage>
</organism>
<dbReference type="EMBL" id="JBHTCH010000020">
    <property type="protein sequence ID" value="MFC7362007.1"/>
    <property type="molecule type" value="Genomic_DNA"/>
</dbReference>
<dbReference type="InterPro" id="IPR029068">
    <property type="entry name" value="Glyas_Bleomycin-R_OHBP_Dase"/>
</dbReference>
<dbReference type="Pfam" id="PF18029">
    <property type="entry name" value="Glyoxalase_6"/>
    <property type="match status" value="2"/>
</dbReference>
<reference evidence="3" key="1">
    <citation type="journal article" date="2019" name="Int. J. Syst. Evol. Microbiol.">
        <title>The Global Catalogue of Microorganisms (GCM) 10K type strain sequencing project: providing services to taxonomists for standard genome sequencing and annotation.</title>
        <authorList>
            <consortium name="The Broad Institute Genomics Platform"/>
            <consortium name="The Broad Institute Genome Sequencing Center for Infectious Disease"/>
            <person name="Wu L."/>
            <person name="Ma J."/>
        </authorList>
    </citation>
    <scope>NUCLEOTIDE SEQUENCE [LARGE SCALE GENOMIC DNA]</scope>
    <source>
        <strain evidence="3">FCH27</strain>
    </source>
</reference>
<dbReference type="PANTHER" id="PTHR35908:SF1">
    <property type="entry name" value="CONSERVED PROTEIN"/>
    <property type="match status" value="1"/>
</dbReference>
<dbReference type="InterPro" id="IPR041581">
    <property type="entry name" value="Glyoxalase_6"/>
</dbReference>
<comment type="caution">
    <text evidence="2">The sequence shown here is derived from an EMBL/GenBank/DDBJ whole genome shotgun (WGS) entry which is preliminary data.</text>
</comment>
<dbReference type="PANTHER" id="PTHR35908">
    <property type="entry name" value="HYPOTHETICAL FUSION PROTEIN"/>
    <property type="match status" value="1"/>
</dbReference>
<dbReference type="Gene3D" id="3.10.180.10">
    <property type="entry name" value="2,3-Dihydroxybiphenyl 1,2-Dioxygenase, domain 1"/>
    <property type="match status" value="1"/>
</dbReference>
<evidence type="ECO:0000313" key="2">
    <source>
        <dbReference type="EMBL" id="MFC7362007.1"/>
    </source>
</evidence>
<protein>
    <submittedName>
        <fullName evidence="2">VOC family protein</fullName>
    </submittedName>
</protein>
<name>A0ABW2N7L7_9ACTN</name>
<feature type="domain" description="Glyoxalase-like" evidence="1">
    <location>
        <begin position="97"/>
        <end position="165"/>
    </location>
</feature>
<proteinExistence type="predicted"/>
<evidence type="ECO:0000313" key="3">
    <source>
        <dbReference type="Proteomes" id="UP001596524"/>
    </source>
</evidence>
<gene>
    <name evidence="2" type="ORF">ACFQO6_17170</name>
</gene>
<dbReference type="SUPFAM" id="SSF54593">
    <property type="entry name" value="Glyoxalase/Bleomycin resistance protein/Dihydroxybiphenyl dioxygenase"/>
    <property type="match status" value="1"/>
</dbReference>
<dbReference type="Proteomes" id="UP001596524">
    <property type="component" value="Unassembled WGS sequence"/>
</dbReference>
<keyword evidence="3" id="KW-1185">Reference proteome</keyword>
<evidence type="ECO:0000259" key="1">
    <source>
        <dbReference type="Pfam" id="PF18029"/>
    </source>
</evidence>